<dbReference type="Pfam" id="PF06161">
    <property type="entry name" value="DUF975"/>
    <property type="match status" value="1"/>
</dbReference>
<dbReference type="EMBL" id="JAQAGZ010000024">
    <property type="protein sequence ID" value="MCZ8516446.1"/>
    <property type="molecule type" value="Genomic_DNA"/>
</dbReference>
<accession>A0ABT4QHV6</accession>
<keyword evidence="3" id="KW-1185">Reference proteome</keyword>
<feature type="transmembrane region" description="Helical" evidence="1">
    <location>
        <begin position="104"/>
        <end position="127"/>
    </location>
</feature>
<sequence length="210" mass="23777">MAELSLTELRAGARKTLQGRWLSFAGYTFVILLLTAAIPNMLEKIDPKDTFGIGTILSILYSLLVVNAIQLGVNALYLKVSRGEEGSLGTIFAYFSNGGYAKAILFYVLMGIYLFLWSLLLVIPGIIKGFSYAMAPFIRVDEPELTANEVITKSRRMMDGYKWKLFCLYLTFLGWLLLSVLTLGIGLFWLIPYMHFSLVHFYRDLKKKQS</sequence>
<feature type="transmembrane region" description="Helical" evidence="1">
    <location>
        <begin position="50"/>
        <end position="73"/>
    </location>
</feature>
<dbReference type="PANTHER" id="PTHR40076:SF1">
    <property type="entry name" value="MEMBRANE PROTEIN"/>
    <property type="match status" value="1"/>
</dbReference>
<comment type="caution">
    <text evidence="2">The sequence shown here is derived from an EMBL/GenBank/DDBJ whole genome shotgun (WGS) entry which is preliminary data.</text>
</comment>
<keyword evidence="1" id="KW-0472">Membrane</keyword>
<evidence type="ECO:0000256" key="1">
    <source>
        <dbReference type="SAM" id="Phobius"/>
    </source>
</evidence>
<dbReference type="RefSeq" id="WP_269884983.1">
    <property type="nucleotide sequence ID" value="NZ_JAQAGZ010000024.1"/>
</dbReference>
<reference evidence="2 3" key="1">
    <citation type="submission" date="2022-12" db="EMBL/GenBank/DDBJ databases">
        <title>Draft genome sequence of Paenibacillus sp. dW9.</title>
        <authorList>
            <person name="Choi E.-W."/>
            <person name="Kim D.-U."/>
        </authorList>
    </citation>
    <scope>NUCLEOTIDE SEQUENCE [LARGE SCALE GENOMIC DNA]</scope>
    <source>
        <strain evidence="3">dW9</strain>
    </source>
</reference>
<evidence type="ECO:0000313" key="3">
    <source>
        <dbReference type="Proteomes" id="UP001527882"/>
    </source>
</evidence>
<feature type="transmembrane region" description="Helical" evidence="1">
    <location>
        <begin position="165"/>
        <end position="191"/>
    </location>
</feature>
<feature type="transmembrane region" description="Helical" evidence="1">
    <location>
        <begin position="20"/>
        <end position="38"/>
    </location>
</feature>
<dbReference type="InterPro" id="IPR010380">
    <property type="entry name" value="DUF975"/>
</dbReference>
<dbReference type="Proteomes" id="UP001527882">
    <property type="component" value="Unassembled WGS sequence"/>
</dbReference>
<organism evidence="2 3">
    <name type="scientific">Paenibacillus gyeongsangnamensis</name>
    <dbReference type="NCBI Taxonomy" id="3388067"/>
    <lineage>
        <taxon>Bacteria</taxon>
        <taxon>Bacillati</taxon>
        <taxon>Bacillota</taxon>
        <taxon>Bacilli</taxon>
        <taxon>Bacillales</taxon>
        <taxon>Paenibacillaceae</taxon>
        <taxon>Paenibacillus</taxon>
    </lineage>
</organism>
<keyword evidence="1" id="KW-0812">Transmembrane</keyword>
<protein>
    <submittedName>
        <fullName evidence="2">DUF975 family protein</fullName>
    </submittedName>
</protein>
<dbReference type="PANTHER" id="PTHR40076">
    <property type="entry name" value="MEMBRANE PROTEIN-RELATED"/>
    <property type="match status" value="1"/>
</dbReference>
<gene>
    <name evidence="2" type="ORF">O9H85_29485</name>
</gene>
<proteinExistence type="predicted"/>
<name>A0ABT4QHV6_9BACL</name>
<evidence type="ECO:0000313" key="2">
    <source>
        <dbReference type="EMBL" id="MCZ8516446.1"/>
    </source>
</evidence>
<keyword evidence="1" id="KW-1133">Transmembrane helix</keyword>